<gene>
    <name evidence="3" type="ORF">H9714_02430</name>
</gene>
<evidence type="ECO:0000313" key="3">
    <source>
        <dbReference type="EMBL" id="HJB56387.1"/>
    </source>
</evidence>
<dbReference type="InterPro" id="IPR039373">
    <property type="entry name" value="Peptidase_M28B"/>
</dbReference>
<dbReference type="PANTHER" id="PTHR10404:SF46">
    <property type="entry name" value="VACUOLAR PROTEIN SORTING-ASSOCIATED PROTEIN 70"/>
    <property type="match status" value="1"/>
</dbReference>
<reference evidence="3" key="1">
    <citation type="journal article" date="2021" name="PeerJ">
        <title>Extensive microbial diversity within the chicken gut microbiome revealed by metagenomics and culture.</title>
        <authorList>
            <person name="Gilroy R."/>
            <person name="Ravi A."/>
            <person name="Getino M."/>
            <person name="Pursley I."/>
            <person name="Horton D.L."/>
            <person name="Alikhan N.F."/>
            <person name="Baker D."/>
            <person name="Gharbi K."/>
            <person name="Hall N."/>
            <person name="Watson M."/>
            <person name="Adriaenssens E.M."/>
            <person name="Foster-Nyarko E."/>
            <person name="Jarju S."/>
            <person name="Secka A."/>
            <person name="Antonio M."/>
            <person name="Oren A."/>
            <person name="Chaudhuri R.R."/>
            <person name="La Ragione R."/>
            <person name="Hildebrand F."/>
            <person name="Pallen M.J."/>
        </authorList>
    </citation>
    <scope>NUCLEOTIDE SEQUENCE</scope>
    <source>
        <strain evidence="3">CHK189-11263</strain>
    </source>
</reference>
<dbReference type="PANTHER" id="PTHR10404">
    <property type="entry name" value="N-ACETYLATED-ALPHA-LINKED ACIDIC DIPEPTIDASE"/>
    <property type="match status" value="1"/>
</dbReference>
<keyword evidence="1" id="KW-0732">Signal</keyword>
<feature type="chain" id="PRO_5038437611" evidence="1">
    <location>
        <begin position="24"/>
        <end position="722"/>
    </location>
</feature>
<reference evidence="3" key="2">
    <citation type="submission" date="2021-04" db="EMBL/GenBank/DDBJ databases">
        <authorList>
            <person name="Gilroy R."/>
        </authorList>
    </citation>
    <scope>NUCLEOTIDE SEQUENCE</scope>
    <source>
        <strain evidence="3">CHK189-11263</strain>
    </source>
</reference>
<dbReference type="InterPro" id="IPR046450">
    <property type="entry name" value="PA_dom_sf"/>
</dbReference>
<sequence>MKQIRPCLAWTAALALLVSGCTPQETQESPAQNPSVQTLEAAQTAYLEQVDVDYSYNLARKLEEIRSNEALGYRTAGSQAELDTGDLLKAEMEAIGLSNVTKDAFTLDTWTFETAQLTYTGADGASYTTELGGYQTDFQTDGAETFTVIDGGQGTEADLAGLDVTGKLVLIDINQRDNWWINYPAYEAHLNGAAAVLAAQDGGYSEVSPDALNAQDVCGPADAAAFSISRTEAENLRAAMAQAGTNELSVTLEASSTVGLDGTSYNIVGTIPGKDPDAMVLMSAHYDSYFTGFQDDNAAIALMMGIAKAIVESGYQPEKTLVFCALAAEEWGVSNTRYDWSTGAYNQIFRVHPEWAGKVVADINFELPAKEDSTADQIRASYELKTFLEDFAPTVPAVEGVYEDGVEIIVPTQTWSDDFSFSIAGVPSTVNLLQDGFAQTHYHTQFDNADTYSEAAFRFHHNLYGMLMLEYDHCAVSPLDFSTRLSAFRESMDEERLGGVTLADGSNALEALNAALEEAEAAAQTAWARVQEVNAAYAAALDAGDTEQADALLAESRTLNTQVLEAFRYAEDQFVRLTWEDESIFPHQHSQNNLDALDGAVEALRAGDAQSALDEYLYLVDNNWYAYDWSRETFDYFTGYVLNQPAERLMWGAGRVQGHVDLFDVINSLQAKVEAGGADFAAELETLSAAQATEQARLTEQAAHEVESLRNLTEQLTAMTAA</sequence>
<dbReference type="Gene3D" id="3.50.30.30">
    <property type="match status" value="1"/>
</dbReference>
<evidence type="ECO:0000256" key="1">
    <source>
        <dbReference type="SAM" id="SignalP"/>
    </source>
</evidence>
<dbReference type="AlphaFoldDB" id="A0A9D2M993"/>
<name>A0A9D2M993_9FIRM</name>
<dbReference type="PROSITE" id="PS51257">
    <property type="entry name" value="PROKAR_LIPOPROTEIN"/>
    <property type="match status" value="1"/>
</dbReference>
<accession>A0A9D2M993</accession>
<dbReference type="Pfam" id="PF04389">
    <property type="entry name" value="Peptidase_M28"/>
    <property type="match status" value="1"/>
</dbReference>
<comment type="caution">
    <text evidence="3">The sequence shown here is derived from an EMBL/GenBank/DDBJ whole genome shotgun (WGS) entry which is preliminary data.</text>
</comment>
<dbReference type="EMBL" id="DWYC01000028">
    <property type="protein sequence ID" value="HJB56387.1"/>
    <property type="molecule type" value="Genomic_DNA"/>
</dbReference>
<proteinExistence type="predicted"/>
<dbReference type="Gene3D" id="3.40.630.10">
    <property type="entry name" value="Zn peptidases"/>
    <property type="match status" value="1"/>
</dbReference>
<dbReference type="SUPFAM" id="SSF53187">
    <property type="entry name" value="Zn-dependent exopeptidases"/>
    <property type="match status" value="1"/>
</dbReference>
<evidence type="ECO:0000259" key="2">
    <source>
        <dbReference type="Pfam" id="PF04389"/>
    </source>
</evidence>
<feature type="domain" description="Peptidase M28" evidence="2">
    <location>
        <begin position="266"/>
        <end position="458"/>
    </location>
</feature>
<dbReference type="Proteomes" id="UP000824208">
    <property type="component" value="Unassembled WGS sequence"/>
</dbReference>
<feature type="signal peptide" evidence="1">
    <location>
        <begin position="1"/>
        <end position="23"/>
    </location>
</feature>
<dbReference type="SUPFAM" id="SSF52025">
    <property type="entry name" value="PA domain"/>
    <property type="match status" value="1"/>
</dbReference>
<dbReference type="InterPro" id="IPR007484">
    <property type="entry name" value="Peptidase_M28"/>
</dbReference>
<evidence type="ECO:0000313" key="4">
    <source>
        <dbReference type="Proteomes" id="UP000824208"/>
    </source>
</evidence>
<protein>
    <submittedName>
        <fullName evidence="3">M28 family peptidase</fullName>
    </submittedName>
</protein>
<organism evidence="3 4">
    <name type="scientific">Candidatus Flavonifractor intestinipullorum</name>
    <dbReference type="NCBI Taxonomy" id="2838587"/>
    <lineage>
        <taxon>Bacteria</taxon>
        <taxon>Bacillati</taxon>
        <taxon>Bacillota</taxon>
        <taxon>Clostridia</taxon>
        <taxon>Eubacteriales</taxon>
        <taxon>Oscillospiraceae</taxon>
        <taxon>Flavonifractor</taxon>
    </lineage>
</organism>